<dbReference type="EMBL" id="JAGGLI010000015">
    <property type="protein sequence ID" value="MBP2027740.1"/>
    <property type="molecule type" value="Genomic_DNA"/>
</dbReference>
<keyword evidence="2" id="KW-1185">Reference proteome</keyword>
<evidence type="ECO:0000313" key="2">
    <source>
        <dbReference type="Proteomes" id="UP001314903"/>
    </source>
</evidence>
<evidence type="ECO:0000313" key="1">
    <source>
        <dbReference type="EMBL" id="MBP2027740.1"/>
    </source>
</evidence>
<sequence>MNDFSRYCELIYENLENIRKKSEKLFKDNEISKGAYSTLLSGIDKGFYLLERHCIREENITNHKKIIHEASNIYSIIRGAIFVLKLKNRDNPIICSEVEKLDKSIGALWDMLIISRDEE</sequence>
<comment type="caution">
    <text evidence="1">The sequence shown here is derived from an EMBL/GenBank/DDBJ whole genome shotgun (WGS) entry which is preliminary data.</text>
</comment>
<dbReference type="RefSeq" id="WP_209660803.1">
    <property type="nucleotide sequence ID" value="NZ_JAGGLI010000015.1"/>
</dbReference>
<proteinExistence type="predicted"/>
<name>A0ABS4KJ05_9FIRM</name>
<accession>A0ABS4KJ05</accession>
<organism evidence="1 2">
    <name type="scientific">Acetoanaerobium pronyense</name>
    <dbReference type="NCBI Taxonomy" id="1482736"/>
    <lineage>
        <taxon>Bacteria</taxon>
        <taxon>Bacillati</taxon>
        <taxon>Bacillota</taxon>
        <taxon>Clostridia</taxon>
        <taxon>Peptostreptococcales</taxon>
        <taxon>Filifactoraceae</taxon>
        <taxon>Acetoanaerobium</taxon>
    </lineage>
</organism>
<gene>
    <name evidence="1" type="ORF">J2Z35_001538</name>
</gene>
<dbReference type="Proteomes" id="UP001314903">
    <property type="component" value="Unassembled WGS sequence"/>
</dbReference>
<protein>
    <submittedName>
        <fullName evidence="1">Uncharacterized protein</fullName>
    </submittedName>
</protein>
<reference evidence="1 2" key="1">
    <citation type="submission" date="2021-03" db="EMBL/GenBank/DDBJ databases">
        <title>Genomic Encyclopedia of Type Strains, Phase IV (KMG-IV): sequencing the most valuable type-strain genomes for metagenomic binning, comparative biology and taxonomic classification.</title>
        <authorList>
            <person name="Goeker M."/>
        </authorList>
    </citation>
    <scope>NUCLEOTIDE SEQUENCE [LARGE SCALE GENOMIC DNA]</scope>
    <source>
        <strain evidence="1 2">DSM 27512</strain>
    </source>
</reference>